<proteinExistence type="predicted"/>
<accession>A0A2W1JXU5</accession>
<evidence type="ECO:0000313" key="1">
    <source>
        <dbReference type="EMBL" id="PZD74872.1"/>
    </source>
</evidence>
<dbReference type="AlphaFoldDB" id="A0A2W1JXU5"/>
<dbReference type="OrthoDB" id="511517at2"/>
<evidence type="ECO:0000313" key="2">
    <source>
        <dbReference type="Proteomes" id="UP000248857"/>
    </source>
</evidence>
<reference evidence="1 2" key="1">
    <citation type="journal article" date="2018" name="Sci. Rep.">
        <title>A novel species of the marine cyanobacterium Acaryochloris with a unique pigment content and lifestyle.</title>
        <authorList>
            <person name="Partensky F."/>
            <person name="Six C."/>
            <person name="Ratin M."/>
            <person name="Garczarek L."/>
            <person name="Vaulot D."/>
            <person name="Probert I."/>
            <person name="Calteau A."/>
            <person name="Gourvil P."/>
            <person name="Marie D."/>
            <person name="Grebert T."/>
            <person name="Bouchier C."/>
            <person name="Le Panse S."/>
            <person name="Gachenot M."/>
            <person name="Rodriguez F."/>
            <person name="Garrido J.L."/>
        </authorList>
    </citation>
    <scope>NUCLEOTIDE SEQUENCE [LARGE SCALE GENOMIC DNA]</scope>
    <source>
        <strain evidence="1 2">RCC1774</strain>
    </source>
</reference>
<protein>
    <submittedName>
        <fullName evidence="1">Uncharacterized protein</fullName>
    </submittedName>
</protein>
<sequence length="130" mass="14590">MNAAERATSPETAAKIAAIVNLFKQQFPKVKANLKPWTSDPDTQEWVDPDSIDMGFNLPAGHTLIQLRLQEHRLLGIEAACFGPFGSERWKFSTIGDWTFLGTTPPPPGFQEQLKQVCKEIFALFNQEQT</sequence>
<comment type="caution">
    <text evidence="1">The sequence shown here is derived from an EMBL/GenBank/DDBJ whole genome shotgun (WGS) entry which is preliminary data.</text>
</comment>
<name>A0A2W1JXU5_9CYAN</name>
<dbReference type="RefSeq" id="WP_110984746.1">
    <property type="nucleotide sequence ID" value="NZ_CAWNWM010000002.1"/>
</dbReference>
<gene>
    <name evidence="1" type="ORF">C1752_00769</name>
</gene>
<dbReference type="EMBL" id="PQWO01000002">
    <property type="protein sequence ID" value="PZD74872.1"/>
    <property type="molecule type" value="Genomic_DNA"/>
</dbReference>
<dbReference type="Proteomes" id="UP000248857">
    <property type="component" value="Unassembled WGS sequence"/>
</dbReference>
<organism evidence="1 2">
    <name type="scientific">Acaryochloris thomasi RCC1774</name>
    <dbReference type="NCBI Taxonomy" id="1764569"/>
    <lineage>
        <taxon>Bacteria</taxon>
        <taxon>Bacillati</taxon>
        <taxon>Cyanobacteriota</taxon>
        <taxon>Cyanophyceae</taxon>
        <taxon>Acaryochloridales</taxon>
        <taxon>Acaryochloridaceae</taxon>
        <taxon>Acaryochloris</taxon>
        <taxon>Acaryochloris thomasi</taxon>
    </lineage>
</organism>
<keyword evidence="2" id="KW-1185">Reference proteome</keyword>